<sequence>MIGAEPSDARRILNFLDSSTLGALRKGGSSKRVEIRPPRAPRATTRSERRWNAEADKRVFLDATLRWGRRIMRHRKCGKTTGTTKLTPQKAPQPDHFSMSHHHEAPQNNQQKNVQEIAHITSKKLQHISKGFKDIDGLVPRLG</sequence>
<name>A0AAV6VL23_9ARAC</name>
<reference evidence="2 3" key="1">
    <citation type="journal article" date="2022" name="Nat. Ecol. Evol.">
        <title>A masculinizing supergene underlies an exaggerated male reproductive morph in a spider.</title>
        <authorList>
            <person name="Hendrickx F."/>
            <person name="De Corte Z."/>
            <person name="Sonet G."/>
            <person name="Van Belleghem S.M."/>
            <person name="Kostlbacher S."/>
            <person name="Vangestel C."/>
        </authorList>
    </citation>
    <scope>NUCLEOTIDE SEQUENCE [LARGE SCALE GENOMIC DNA]</scope>
    <source>
        <strain evidence="2">W744_W776</strain>
    </source>
</reference>
<feature type="region of interest" description="Disordered" evidence="1">
    <location>
        <begin position="26"/>
        <end position="50"/>
    </location>
</feature>
<organism evidence="2 3">
    <name type="scientific">Oedothorax gibbosus</name>
    <dbReference type="NCBI Taxonomy" id="931172"/>
    <lineage>
        <taxon>Eukaryota</taxon>
        <taxon>Metazoa</taxon>
        <taxon>Ecdysozoa</taxon>
        <taxon>Arthropoda</taxon>
        <taxon>Chelicerata</taxon>
        <taxon>Arachnida</taxon>
        <taxon>Araneae</taxon>
        <taxon>Araneomorphae</taxon>
        <taxon>Entelegynae</taxon>
        <taxon>Araneoidea</taxon>
        <taxon>Linyphiidae</taxon>
        <taxon>Erigoninae</taxon>
        <taxon>Oedothorax</taxon>
    </lineage>
</organism>
<keyword evidence="3" id="KW-1185">Reference proteome</keyword>
<dbReference type="EMBL" id="JAFNEN010000070">
    <property type="protein sequence ID" value="KAG8196398.1"/>
    <property type="molecule type" value="Genomic_DNA"/>
</dbReference>
<dbReference type="AlphaFoldDB" id="A0AAV6VL23"/>
<evidence type="ECO:0000313" key="3">
    <source>
        <dbReference type="Proteomes" id="UP000827092"/>
    </source>
</evidence>
<evidence type="ECO:0000313" key="2">
    <source>
        <dbReference type="EMBL" id="KAG8196398.1"/>
    </source>
</evidence>
<gene>
    <name evidence="2" type="ORF">JTE90_009034</name>
</gene>
<protein>
    <submittedName>
        <fullName evidence="2">Uncharacterized protein</fullName>
    </submittedName>
</protein>
<dbReference type="Proteomes" id="UP000827092">
    <property type="component" value="Unassembled WGS sequence"/>
</dbReference>
<accession>A0AAV6VL23</accession>
<evidence type="ECO:0000256" key="1">
    <source>
        <dbReference type="SAM" id="MobiDB-lite"/>
    </source>
</evidence>
<feature type="region of interest" description="Disordered" evidence="1">
    <location>
        <begin position="74"/>
        <end position="112"/>
    </location>
</feature>
<comment type="caution">
    <text evidence="2">The sequence shown here is derived from an EMBL/GenBank/DDBJ whole genome shotgun (WGS) entry which is preliminary data.</text>
</comment>
<proteinExistence type="predicted"/>